<dbReference type="InterPro" id="IPR000608">
    <property type="entry name" value="UBC"/>
</dbReference>
<accession>A0A2P6SQT2</accession>
<dbReference type="EC" id="6.2.1.45" evidence="2"/>
<name>A0A2P6SQT2_ROSCH</name>
<feature type="domain" description="UBC core" evidence="1">
    <location>
        <begin position="1"/>
        <end position="65"/>
    </location>
</feature>
<dbReference type="AlphaFoldDB" id="A0A2P6SQT2"/>
<evidence type="ECO:0000259" key="1">
    <source>
        <dbReference type="PROSITE" id="PS50127"/>
    </source>
</evidence>
<keyword evidence="2" id="KW-0436">Ligase</keyword>
<dbReference type="GO" id="GO:0004839">
    <property type="term" value="F:ubiquitin activating enzyme activity"/>
    <property type="evidence" value="ECO:0007669"/>
    <property type="project" value="UniProtKB-EC"/>
</dbReference>
<dbReference type="InterPro" id="IPR016135">
    <property type="entry name" value="UBQ-conjugating_enzyme/RWD"/>
</dbReference>
<dbReference type="SUPFAM" id="SSF54495">
    <property type="entry name" value="UBC-like"/>
    <property type="match status" value="1"/>
</dbReference>
<dbReference type="Gramene" id="PRQ61027">
    <property type="protein sequence ID" value="PRQ61027"/>
    <property type="gene ID" value="RchiOBHm_Chr0c11g0499421"/>
</dbReference>
<protein>
    <submittedName>
        <fullName evidence="2">Putative aminoacyltransferase, E1 ubiquitin-activating enzyme</fullName>
        <ecNumber evidence="2">2.3.2.-</ecNumber>
        <ecNumber evidence="2">6.2.1.45</ecNumber>
    </submittedName>
</protein>
<keyword evidence="3" id="KW-1185">Reference proteome</keyword>
<proteinExistence type="predicted"/>
<comment type="caution">
    <text evidence="2">The sequence shown here is derived from an EMBL/GenBank/DDBJ whole genome shotgun (WGS) entry which is preliminary data.</text>
</comment>
<organism evidence="2 3">
    <name type="scientific">Rosa chinensis</name>
    <name type="common">China rose</name>
    <dbReference type="NCBI Taxonomy" id="74649"/>
    <lineage>
        <taxon>Eukaryota</taxon>
        <taxon>Viridiplantae</taxon>
        <taxon>Streptophyta</taxon>
        <taxon>Embryophyta</taxon>
        <taxon>Tracheophyta</taxon>
        <taxon>Spermatophyta</taxon>
        <taxon>Magnoliopsida</taxon>
        <taxon>eudicotyledons</taxon>
        <taxon>Gunneridae</taxon>
        <taxon>Pentapetalae</taxon>
        <taxon>rosids</taxon>
        <taxon>fabids</taxon>
        <taxon>Rosales</taxon>
        <taxon>Rosaceae</taxon>
        <taxon>Rosoideae</taxon>
        <taxon>Rosoideae incertae sedis</taxon>
        <taxon>Rosa</taxon>
    </lineage>
</organism>
<evidence type="ECO:0000313" key="3">
    <source>
        <dbReference type="Proteomes" id="UP000238479"/>
    </source>
</evidence>
<dbReference type="GO" id="GO:0016746">
    <property type="term" value="F:acyltransferase activity"/>
    <property type="evidence" value="ECO:0007669"/>
    <property type="project" value="UniProtKB-KW"/>
</dbReference>
<reference evidence="2 3" key="1">
    <citation type="journal article" date="2018" name="Nat. Genet.">
        <title>The Rosa genome provides new insights in the design of modern roses.</title>
        <authorList>
            <person name="Bendahmane M."/>
        </authorList>
    </citation>
    <scope>NUCLEOTIDE SEQUENCE [LARGE SCALE GENOMIC DNA]</scope>
    <source>
        <strain evidence="3">cv. Old Blush</strain>
    </source>
</reference>
<dbReference type="STRING" id="74649.A0A2P6SQT2"/>
<dbReference type="EC" id="2.3.2.-" evidence="2"/>
<dbReference type="EMBL" id="PDCK01000011">
    <property type="protein sequence ID" value="PRQ61027.1"/>
    <property type="molecule type" value="Genomic_DNA"/>
</dbReference>
<dbReference type="Pfam" id="PF00179">
    <property type="entry name" value="UQ_con"/>
    <property type="match status" value="1"/>
</dbReference>
<dbReference type="PROSITE" id="PS50127">
    <property type="entry name" value="UBC_2"/>
    <property type="match status" value="1"/>
</dbReference>
<dbReference type="Proteomes" id="UP000238479">
    <property type="component" value="Unassembled WGS sequence"/>
</dbReference>
<keyword evidence="2" id="KW-0012">Acyltransferase</keyword>
<gene>
    <name evidence="2" type="ORF">RchiOBHm_Chr0c11g0499421</name>
</gene>
<dbReference type="Gene3D" id="3.10.110.10">
    <property type="entry name" value="Ubiquitin Conjugating Enzyme"/>
    <property type="match status" value="1"/>
</dbReference>
<keyword evidence="2" id="KW-0808">Transferase</keyword>
<sequence>MYEIKITGGQQIVFRTLVFHCNVDSSGNVSLEIVKDGWSPAPTITKVLLVIRSIFTKPDPLPASA</sequence>
<dbReference type="OMA" id="NSSGHIC"/>
<evidence type="ECO:0000313" key="2">
    <source>
        <dbReference type="EMBL" id="PRQ61027.1"/>
    </source>
</evidence>